<evidence type="ECO:0000256" key="4">
    <source>
        <dbReference type="ARBA" id="ARBA00022692"/>
    </source>
</evidence>
<organism evidence="13 14">
    <name type="scientific">Pseudomonas anguilliseptica</name>
    <dbReference type="NCBI Taxonomy" id="53406"/>
    <lineage>
        <taxon>Bacteria</taxon>
        <taxon>Pseudomonadati</taxon>
        <taxon>Pseudomonadota</taxon>
        <taxon>Gammaproteobacteria</taxon>
        <taxon>Pseudomonadales</taxon>
        <taxon>Pseudomonadaceae</taxon>
        <taxon>Pseudomonas</taxon>
    </lineage>
</organism>
<dbReference type="PANTHER" id="PTHR32089">
    <property type="entry name" value="METHYL-ACCEPTING CHEMOTAXIS PROTEIN MCPB"/>
    <property type="match status" value="1"/>
</dbReference>
<dbReference type="PROSITE" id="PS50885">
    <property type="entry name" value="HAMP"/>
    <property type="match status" value="1"/>
</dbReference>
<evidence type="ECO:0000256" key="10">
    <source>
        <dbReference type="SAM" id="Phobius"/>
    </source>
</evidence>
<dbReference type="FunFam" id="1.10.287.950:FF:000001">
    <property type="entry name" value="Methyl-accepting chemotaxis sensory transducer"/>
    <property type="match status" value="1"/>
</dbReference>
<keyword evidence="2" id="KW-1003">Cell membrane</keyword>
<dbReference type="PROSITE" id="PS50111">
    <property type="entry name" value="CHEMOTAXIS_TRANSDUC_2"/>
    <property type="match status" value="1"/>
</dbReference>
<reference evidence="14" key="1">
    <citation type="submission" date="2016-10" db="EMBL/GenBank/DDBJ databases">
        <authorList>
            <person name="Varghese N."/>
            <person name="Submissions S."/>
        </authorList>
    </citation>
    <scope>NUCLEOTIDE SEQUENCE [LARGE SCALE GENOMIC DNA]</scope>
    <source>
        <strain evidence="14">DSM 12111</strain>
    </source>
</reference>
<evidence type="ECO:0000259" key="11">
    <source>
        <dbReference type="PROSITE" id="PS50111"/>
    </source>
</evidence>
<evidence type="ECO:0000256" key="5">
    <source>
        <dbReference type="ARBA" id="ARBA00022989"/>
    </source>
</evidence>
<evidence type="ECO:0000256" key="3">
    <source>
        <dbReference type="ARBA" id="ARBA00022481"/>
    </source>
</evidence>
<keyword evidence="7 9" id="KW-0807">Transducer</keyword>
<comment type="subcellular location">
    <subcellularLocation>
        <location evidence="1">Cell membrane</location>
        <topology evidence="1">Multi-pass membrane protein</topology>
    </subcellularLocation>
</comment>
<proteinExistence type="inferred from homology"/>
<dbReference type="SMART" id="SM00304">
    <property type="entry name" value="HAMP"/>
    <property type="match status" value="1"/>
</dbReference>
<dbReference type="InterPro" id="IPR003660">
    <property type="entry name" value="HAMP_dom"/>
</dbReference>
<evidence type="ECO:0000313" key="13">
    <source>
        <dbReference type="EMBL" id="SED69589.1"/>
    </source>
</evidence>
<dbReference type="GO" id="GO:0005886">
    <property type="term" value="C:plasma membrane"/>
    <property type="evidence" value="ECO:0007669"/>
    <property type="project" value="UniProtKB-SubCell"/>
</dbReference>
<dbReference type="Pfam" id="PF00015">
    <property type="entry name" value="MCPsignal"/>
    <property type="match status" value="1"/>
</dbReference>
<protein>
    <submittedName>
        <fullName evidence="13">Methyl-accepting chemotaxis protein</fullName>
    </submittedName>
</protein>
<comment type="similarity">
    <text evidence="8">Belongs to the methyl-accepting chemotaxis (MCP) protein family.</text>
</comment>
<sequence length="508" mass="55613">MRLNSLKFRIALFTSLSVSVLLLLFGWFNYHTIQVESTKAQADSVARVIARLQLSLPGPLWNYESAFIEASLKSELADPVLKALQVKNKDKVLAAFERNATGEVQPIREPPTEFSNYLSEDIIYQNGNDESVVAQLHLFTDNSAAKAQLRSLLLRTIVEILVLDLCIIGLLMLLLHSNVLKPLHRMNSAVYDLAQGDGDLTQRLQIRRQDEMGDLAQNVNRFIEKLQGMINSINHLSIGVLKTAEACESLASENAIGVNDQQHELDQVATAITEMSSAVEEVAGNAVNTSTATEKAGNYVDQGYSVAGHASEVILHLVQEVEQVATRIQSLADESASIGTVIEVINSIAEQTNLLALNAAIEAARAGEQGRGFAVVADEVRTLAGRTRQSTEEIRAIIQRLQQATQNVVIGMQASRSQAGMAGQEAASVQTSMNEIRTQVNQIREMNLYIAQAAEEQHTVAEEVSNRVNRIATLNSDNAERVTSLSQASTTLHGLSEQLNHLLKQFRV</sequence>
<dbReference type="PANTHER" id="PTHR32089:SF119">
    <property type="entry name" value="METHYL-ACCEPTING CHEMOTAXIS PROTEIN CTPL"/>
    <property type="match status" value="1"/>
</dbReference>
<dbReference type="InterPro" id="IPR004089">
    <property type="entry name" value="MCPsignal_dom"/>
</dbReference>
<dbReference type="Gene3D" id="1.10.287.950">
    <property type="entry name" value="Methyl-accepting chemotaxis protein"/>
    <property type="match status" value="1"/>
</dbReference>
<dbReference type="GO" id="GO:0007165">
    <property type="term" value="P:signal transduction"/>
    <property type="evidence" value="ECO:0007669"/>
    <property type="project" value="UniProtKB-KW"/>
</dbReference>
<evidence type="ECO:0000256" key="8">
    <source>
        <dbReference type="ARBA" id="ARBA00029447"/>
    </source>
</evidence>
<dbReference type="CDD" id="cd11386">
    <property type="entry name" value="MCP_signal"/>
    <property type="match status" value="1"/>
</dbReference>
<feature type="domain" description="Methyl-accepting transducer" evidence="11">
    <location>
        <begin position="236"/>
        <end position="472"/>
    </location>
</feature>
<feature type="transmembrane region" description="Helical" evidence="10">
    <location>
        <begin position="152"/>
        <end position="175"/>
    </location>
</feature>
<evidence type="ECO:0000313" key="14">
    <source>
        <dbReference type="Proteomes" id="UP000242849"/>
    </source>
</evidence>
<evidence type="ECO:0000256" key="9">
    <source>
        <dbReference type="PROSITE-ProRule" id="PRU00284"/>
    </source>
</evidence>
<dbReference type="GO" id="GO:0006935">
    <property type="term" value="P:chemotaxis"/>
    <property type="evidence" value="ECO:0007669"/>
    <property type="project" value="UniProtKB-ARBA"/>
</dbReference>
<feature type="domain" description="HAMP" evidence="12">
    <location>
        <begin position="177"/>
        <end position="231"/>
    </location>
</feature>
<evidence type="ECO:0000256" key="7">
    <source>
        <dbReference type="ARBA" id="ARBA00023224"/>
    </source>
</evidence>
<dbReference type="EMBL" id="FNSC01000001">
    <property type="protein sequence ID" value="SED69589.1"/>
    <property type="molecule type" value="Genomic_DNA"/>
</dbReference>
<keyword evidence="5 10" id="KW-1133">Transmembrane helix</keyword>
<keyword evidence="3" id="KW-0488">Methylation</keyword>
<evidence type="ECO:0000259" key="12">
    <source>
        <dbReference type="PROSITE" id="PS50885"/>
    </source>
</evidence>
<dbReference type="AlphaFoldDB" id="A0A1H5CSC8"/>
<dbReference type="SUPFAM" id="SSF58104">
    <property type="entry name" value="Methyl-accepting chemotaxis protein (MCP) signaling domain"/>
    <property type="match status" value="1"/>
</dbReference>
<name>A0A1H5CSC8_PSEAG</name>
<keyword evidence="6 10" id="KW-0472">Membrane</keyword>
<dbReference type="CDD" id="cd06225">
    <property type="entry name" value="HAMP"/>
    <property type="match status" value="1"/>
</dbReference>
<dbReference type="STRING" id="53406.SAMN05421553_3138"/>
<dbReference type="SMART" id="SM00283">
    <property type="entry name" value="MA"/>
    <property type="match status" value="1"/>
</dbReference>
<keyword evidence="14" id="KW-1185">Reference proteome</keyword>
<evidence type="ECO:0000256" key="1">
    <source>
        <dbReference type="ARBA" id="ARBA00004651"/>
    </source>
</evidence>
<dbReference type="Proteomes" id="UP000242849">
    <property type="component" value="Unassembled WGS sequence"/>
</dbReference>
<dbReference type="Pfam" id="PF00672">
    <property type="entry name" value="HAMP"/>
    <property type="match status" value="1"/>
</dbReference>
<keyword evidence="4 10" id="KW-0812">Transmembrane</keyword>
<evidence type="ECO:0000256" key="6">
    <source>
        <dbReference type="ARBA" id="ARBA00023136"/>
    </source>
</evidence>
<gene>
    <name evidence="13" type="ORF">SAMN05421553_3138</name>
</gene>
<evidence type="ECO:0000256" key="2">
    <source>
        <dbReference type="ARBA" id="ARBA00022475"/>
    </source>
</evidence>
<accession>A0A1H5CSC8</accession>
<dbReference type="OrthoDB" id="2489132at2"/>